<comment type="caution">
    <text evidence="1">The sequence shown here is derived from an EMBL/GenBank/DDBJ whole genome shotgun (WGS) entry which is preliminary data.</text>
</comment>
<sequence>MTKARSARTVWLDKNSRELHLASRASPERDFGFAAHISELPNMSATDLRHALIDALNSDVYSPSLIVTTDDPIWLNEDVLTGVTGVGFLATEAPLGGARTGEQLMLMSLHVPFYTLLEDQDELELEVFRLTEAFLQQSHVSIFAMEYTDDHIGAPPYLLSLLLEPSIIGKSVAALHEVGLGMIALIESVEEGGLLDRTAALHVLRARRAEALIGQPEGPWLDVKEKLYDLASLHGKISLAQAVARFANSTDGGLLIFGMATRKVGSGEVLGRITPVVVDGYSVRRHRQALEKHLYPFPTGLSVSIVATAAGGKLLIIELPPQPDTSKPYLVHGAIVDGKVRGSFVSVVRRSGEDSIPIEAPALHALMSANRLIDVLRAHVGPYEPSSPVA</sequence>
<dbReference type="EMBL" id="BMNA01000024">
    <property type="protein sequence ID" value="GGM19245.1"/>
    <property type="molecule type" value="Genomic_DNA"/>
</dbReference>
<organism evidence="1 2">
    <name type="scientific">Nakamurella endophytica</name>
    <dbReference type="NCBI Taxonomy" id="1748367"/>
    <lineage>
        <taxon>Bacteria</taxon>
        <taxon>Bacillati</taxon>
        <taxon>Actinomycetota</taxon>
        <taxon>Actinomycetes</taxon>
        <taxon>Nakamurellales</taxon>
        <taxon>Nakamurellaceae</taxon>
        <taxon>Nakamurella</taxon>
    </lineage>
</organism>
<keyword evidence="2" id="KW-1185">Reference proteome</keyword>
<dbReference type="InterPro" id="IPR038461">
    <property type="entry name" value="Schlafen_AlbA_2_dom_sf"/>
</dbReference>
<proteinExistence type="predicted"/>
<dbReference type="Gene3D" id="3.30.950.30">
    <property type="entry name" value="Schlafen, AAA domain"/>
    <property type="match status" value="1"/>
</dbReference>
<name>A0A917TDW8_9ACTN</name>
<reference evidence="1" key="1">
    <citation type="journal article" date="2014" name="Int. J. Syst. Evol. Microbiol.">
        <title>Complete genome sequence of Corynebacterium casei LMG S-19264T (=DSM 44701T), isolated from a smear-ripened cheese.</title>
        <authorList>
            <consortium name="US DOE Joint Genome Institute (JGI-PGF)"/>
            <person name="Walter F."/>
            <person name="Albersmeier A."/>
            <person name="Kalinowski J."/>
            <person name="Ruckert C."/>
        </authorList>
    </citation>
    <scope>NUCLEOTIDE SEQUENCE</scope>
    <source>
        <strain evidence="1">CGMCC 4.7308</strain>
    </source>
</reference>
<protein>
    <submittedName>
        <fullName evidence="1">Uncharacterized protein</fullName>
    </submittedName>
</protein>
<reference evidence="1" key="2">
    <citation type="submission" date="2020-09" db="EMBL/GenBank/DDBJ databases">
        <authorList>
            <person name="Sun Q."/>
            <person name="Zhou Y."/>
        </authorList>
    </citation>
    <scope>NUCLEOTIDE SEQUENCE</scope>
    <source>
        <strain evidence="1">CGMCC 4.7308</strain>
    </source>
</reference>
<gene>
    <name evidence="1" type="ORF">GCM10011594_44100</name>
</gene>
<accession>A0A917TDW8</accession>
<evidence type="ECO:0000313" key="2">
    <source>
        <dbReference type="Proteomes" id="UP000655208"/>
    </source>
</evidence>
<dbReference type="Proteomes" id="UP000655208">
    <property type="component" value="Unassembled WGS sequence"/>
</dbReference>
<evidence type="ECO:0000313" key="1">
    <source>
        <dbReference type="EMBL" id="GGM19245.1"/>
    </source>
</evidence>
<dbReference type="AlphaFoldDB" id="A0A917TDW8"/>